<feature type="domain" description="Radical SAM core" evidence="5">
    <location>
        <begin position="105"/>
        <end position="311"/>
    </location>
</feature>
<organism evidence="6 7">
    <name type="scientific">Anaerocolumna jejuensis DSM 15929</name>
    <dbReference type="NCBI Taxonomy" id="1121322"/>
    <lineage>
        <taxon>Bacteria</taxon>
        <taxon>Bacillati</taxon>
        <taxon>Bacillota</taxon>
        <taxon>Clostridia</taxon>
        <taxon>Lachnospirales</taxon>
        <taxon>Lachnospiraceae</taxon>
        <taxon>Anaerocolumna</taxon>
    </lineage>
</organism>
<dbReference type="Proteomes" id="UP000184386">
    <property type="component" value="Unassembled WGS sequence"/>
</dbReference>
<dbReference type="EMBL" id="FRAC01000006">
    <property type="protein sequence ID" value="SHJ44412.1"/>
    <property type="molecule type" value="Genomic_DNA"/>
</dbReference>
<proteinExistence type="predicted"/>
<keyword evidence="3" id="KW-0408">Iron</keyword>
<keyword evidence="7" id="KW-1185">Reference proteome</keyword>
<dbReference type="SFLD" id="SFLDG01067">
    <property type="entry name" value="SPASM/twitch_domain_containing"/>
    <property type="match status" value="1"/>
</dbReference>
<dbReference type="AlphaFoldDB" id="A0A1M6JCS3"/>
<evidence type="ECO:0000256" key="4">
    <source>
        <dbReference type="ARBA" id="ARBA00023014"/>
    </source>
</evidence>
<dbReference type="PANTHER" id="PTHR43524:SF1">
    <property type="entry name" value="RADICAL SAM SUPERFAMILY PROTEIN"/>
    <property type="match status" value="1"/>
</dbReference>
<dbReference type="SUPFAM" id="SSF102114">
    <property type="entry name" value="Radical SAM enzymes"/>
    <property type="match status" value="1"/>
</dbReference>
<protein>
    <submittedName>
        <fullName evidence="6">Radical SAM superfamily enzyme, MoaA/NifB/PqqE/SkfB family</fullName>
    </submittedName>
</protein>
<dbReference type="PANTHER" id="PTHR43524">
    <property type="entry name" value="RADICAL SAM SUPERFAMILY PROTEIN"/>
    <property type="match status" value="1"/>
</dbReference>
<dbReference type="CDD" id="cd21128">
    <property type="entry name" value="SPASM_rSAM"/>
    <property type="match status" value="1"/>
</dbReference>
<dbReference type="GO" id="GO:0003824">
    <property type="term" value="F:catalytic activity"/>
    <property type="evidence" value="ECO:0007669"/>
    <property type="project" value="InterPro"/>
</dbReference>
<accession>A0A1M6JCS3</accession>
<dbReference type="PROSITE" id="PS51918">
    <property type="entry name" value="RADICAL_SAM"/>
    <property type="match status" value="1"/>
</dbReference>
<gene>
    <name evidence="6" type="ORF">SAMN02745136_00025</name>
</gene>
<reference evidence="6 7" key="1">
    <citation type="submission" date="2016-11" db="EMBL/GenBank/DDBJ databases">
        <authorList>
            <person name="Jaros S."/>
            <person name="Januszkiewicz K."/>
            <person name="Wedrychowicz H."/>
        </authorList>
    </citation>
    <scope>NUCLEOTIDE SEQUENCE [LARGE SCALE GENOMIC DNA]</scope>
    <source>
        <strain evidence="6 7">DSM 15929</strain>
    </source>
</reference>
<name>A0A1M6JCS3_9FIRM</name>
<keyword evidence="2" id="KW-0479">Metal-binding</keyword>
<dbReference type="RefSeq" id="WP_242962302.1">
    <property type="nucleotide sequence ID" value="NZ_FRAC01000006.1"/>
</dbReference>
<dbReference type="InterPro" id="IPR007197">
    <property type="entry name" value="rSAM"/>
</dbReference>
<dbReference type="CDD" id="cd01335">
    <property type="entry name" value="Radical_SAM"/>
    <property type="match status" value="1"/>
</dbReference>
<dbReference type="InterPro" id="IPR023885">
    <property type="entry name" value="4Fe4S-binding_SPASM_dom"/>
</dbReference>
<dbReference type="Gene3D" id="3.20.20.70">
    <property type="entry name" value="Aldolase class I"/>
    <property type="match status" value="1"/>
</dbReference>
<evidence type="ECO:0000313" key="7">
    <source>
        <dbReference type="Proteomes" id="UP000184386"/>
    </source>
</evidence>
<dbReference type="InterPro" id="IPR058240">
    <property type="entry name" value="rSAM_sf"/>
</dbReference>
<dbReference type="STRING" id="1121322.SAMN02745136_00025"/>
<dbReference type="Pfam" id="PF13186">
    <property type="entry name" value="SPASM"/>
    <property type="match status" value="1"/>
</dbReference>
<evidence type="ECO:0000256" key="3">
    <source>
        <dbReference type="ARBA" id="ARBA00023004"/>
    </source>
</evidence>
<keyword evidence="1" id="KW-0949">S-adenosyl-L-methionine</keyword>
<evidence type="ECO:0000259" key="5">
    <source>
        <dbReference type="PROSITE" id="PS51918"/>
    </source>
</evidence>
<evidence type="ECO:0000256" key="2">
    <source>
        <dbReference type="ARBA" id="ARBA00022723"/>
    </source>
</evidence>
<dbReference type="SFLD" id="SFLDS00029">
    <property type="entry name" value="Radical_SAM"/>
    <property type="match status" value="1"/>
</dbReference>
<sequence>MNLKEKASTYVLEKAFSYIAGNPKENLPKLMKWADDFDIAGNWKSQRELFHSIVDDTENTWYNYILSLFKDIDSKILQATFQNFLINASMIGYPKQRKMEENLDCNIPWAILMDPTSACNLKCTGCWAAEYGNKLNMTYEELDSIINQANELGTYFFLYSGGEPLVRKADLIRLCEAHPGCQFAAFTNGTLIDETFADDMLRVKNFIPAISVEGFESDTDFRRGNGTFRKVEKAMRILKEKKLPFGISCCYTSKNVDMIGSEEYFDQMIAWGAKFCWFFTYMPVGNEAVPELMVTSEQREFMYHQIHTFRETKPIFTLDFWNDGEYSGGCLAGGRRYLHINANGDMEPCAFIHYSDSNIREKTLLEALQSPLFKAYRKNQPFNENHLRPCPLLDNPEELPGMVEESGAHSTDLQNPENVHNLAAKCHNAADNWAVTADKIWECSGHCDMCTK</sequence>
<dbReference type="GO" id="GO:0046872">
    <property type="term" value="F:metal ion binding"/>
    <property type="evidence" value="ECO:0007669"/>
    <property type="project" value="UniProtKB-KW"/>
</dbReference>
<dbReference type="Pfam" id="PF04055">
    <property type="entry name" value="Radical_SAM"/>
    <property type="match status" value="1"/>
</dbReference>
<keyword evidence="4" id="KW-0411">Iron-sulfur</keyword>
<evidence type="ECO:0000256" key="1">
    <source>
        <dbReference type="ARBA" id="ARBA00022691"/>
    </source>
</evidence>
<dbReference type="InterPro" id="IPR013785">
    <property type="entry name" value="Aldolase_TIM"/>
</dbReference>
<evidence type="ECO:0000313" key="6">
    <source>
        <dbReference type="EMBL" id="SHJ44412.1"/>
    </source>
</evidence>
<dbReference type="GO" id="GO:0051536">
    <property type="term" value="F:iron-sulfur cluster binding"/>
    <property type="evidence" value="ECO:0007669"/>
    <property type="project" value="UniProtKB-KW"/>
</dbReference>